<protein>
    <recommendedName>
        <fullName evidence="1">Phosphodiester glycosidase domain-containing protein</fullName>
    </recommendedName>
</protein>
<name>A0A916NKL0_9BACL</name>
<feature type="domain" description="Phosphodiester glycosidase" evidence="1">
    <location>
        <begin position="312"/>
        <end position="434"/>
    </location>
</feature>
<evidence type="ECO:0000313" key="3">
    <source>
        <dbReference type="Proteomes" id="UP000693672"/>
    </source>
</evidence>
<dbReference type="PANTHER" id="PTHR40446">
    <property type="entry name" value="N-ACETYLGLUCOSAMINE-1-PHOSPHODIESTER ALPHA-N-ACETYLGLUCOSAMINIDASE"/>
    <property type="match status" value="1"/>
</dbReference>
<reference evidence="2" key="1">
    <citation type="submission" date="2021-06" db="EMBL/GenBank/DDBJ databases">
        <authorList>
            <person name="Criscuolo A."/>
        </authorList>
    </citation>
    <scope>NUCLEOTIDE SEQUENCE</scope>
    <source>
        <strain evidence="2">CIP111600</strain>
    </source>
</reference>
<evidence type="ECO:0000313" key="2">
    <source>
        <dbReference type="EMBL" id="CAG7645843.1"/>
    </source>
</evidence>
<dbReference type="AlphaFoldDB" id="A0A916NKL0"/>
<comment type="caution">
    <text evidence="2">The sequence shown here is derived from an EMBL/GenBank/DDBJ whole genome shotgun (WGS) entry which is preliminary data.</text>
</comment>
<proteinExistence type="predicted"/>
<dbReference type="Pfam" id="PF09992">
    <property type="entry name" value="NAGPA"/>
    <property type="match status" value="1"/>
</dbReference>
<sequence length="439" mass="46392">MSAFAKKQKYAVLSTLLLGITLIIPVAGAQVYGGNQAVKASKTGFVVARGVEHETKTVRFETMFRFSESPDPVKAIRGKGGAEEGSAVTNRIFELKFDASDPQTRLEIVSAAPHVAGKDTVSHIAKANDRAGHRVLAALNADFFHVATGVPLGLQITGGEIVTSPGPKTDTFLAVNKDGSFTLGKSIAISLVLSAENGQQLTLNGINKIRAKTLTNHSFLLTDRFGGSTLSEGNGIEVIIAPSTPNAKLAPGQPVSGVVEAILTAANNPVPPGKFILTASGSKAAWLKQHAPVGQTLTFKADFDQGINEALYAVGGADHRFADVLLQKGQVPPEVLDMTDVNNLEHHPRTIFASKGRMLYAYVIDGRQKGYSDGASVLEAARYLQSLGMDDAINVDGGGSSTYVLRKPDDGRLTVLNRPSDKEERPIANALIVVSTASE</sequence>
<gene>
    <name evidence="2" type="ORF">PAESOLCIP111_05035</name>
</gene>
<dbReference type="EMBL" id="CAJVAS010000032">
    <property type="protein sequence ID" value="CAG7645843.1"/>
    <property type="molecule type" value="Genomic_DNA"/>
</dbReference>
<dbReference type="Proteomes" id="UP000693672">
    <property type="component" value="Unassembled WGS sequence"/>
</dbReference>
<keyword evidence="3" id="KW-1185">Reference proteome</keyword>
<evidence type="ECO:0000259" key="1">
    <source>
        <dbReference type="Pfam" id="PF09992"/>
    </source>
</evidence>
<accession>A0A916NKL0</accession>
<dbReference type="RefSeq" id="WP_218094748.1">
    <property type="nucleotide sequence ID" value="NZ_CAJVAS010000032.1"/>
</dbReference>
<organism evidence="2 3">
    <name type="scientific">Paenibacillus solanacearum</name>
    <dbReference type="NCBI Taxonomy" id="2048548"/>
    <lineage>
        <taxon>Bacteria</taxon>
        <taxon>Bacillati</taxon>
        <taxon>Bacillota</taxon>
        <taxon>Bacilli</taxon>
        <taxon>Bacillales</taxon>
        <taxon>Paenibacillaceae</taxon>
        <taxon>Paenibacillus</taxon>
    </lineage>
</organism>
<dbReference type="PANTHER" id="PTHR40446:SF2">
    <property type="entry name" value="N-ACETYLGLUCOSAMINE-1-PHOSPHODIESTER ALPHA-N-ACETYLGLUCOSAMINIDASE"/>
    <property type="match status" value="1"/>
</dbReference>
<dbReference type="InterPro" id="IPR018711">
    <property type="entry name" value="NAGPA"/>
</dbReference>